<feature type="transmembrane region" description="Helical" evidence="11">
    <location>
        <begin position="2014"/>
        <end position="2036"/>
    </location>
</feature>
<feature type="disulfide bond" evidence="9">
    <location>
        <begin position="965"/>
        <end position="975"/>
    </location>
</feature>
<dbReference type="PROSITE" id="PS51257">
    <property type="entry name" value="PROKAR_LIPOPROTEIN"/>
    <property type="match status" value="1"/>
</dbReference>
<dbReference type="FunCoup" id="A0A6P8IAS6">
    <property type="interactions" value="17"/>
</dbReference>
<dbReference type="InterPro" id="IPR057598">
    <property type="entry name" value="Fn3_PTPRU"/>
</dbReference>
<evidence type="ECO:0000256" key="10">
    <source>
        <dbReference type="SAM" id="MobiDB-lite"/>
    </source>
</evidence>
<evidence type="ECO:0000256" key="1">
    <source>
        <dbReference type="ARBA" id="ARBA00004479"/>
    </source>
</evidence>
<dbReference type="SMART" id="SM00202">
    <property type="entry name" value="SR"/>
    <property type="match status" value="14"/>
</dbReference>
<evidence type="ECO:0000259" key="12">
    <source>
        <dbReference type="PROSITE" id="PS50287"/>
    </source>
</evidence>
<dbReference type="RefSeq" id="XP_031562352.1">
    <property type="nucleotide sequence ID" value="XM_031706492.1"/>
</dbReference>
<evidence type="ECO:0000313" key="13">
    <source>
        <dbReference type="Proteomes" id="UP000515163"/>
    </source>
</evidence>
<dbReference type="PROSITE" id="PS50287">
    <property type="entry name" value="SRCR_2"/>
    <property type="match status" value="14"/>
</dbReference>
<evidence type="ECO:0000256" key="6">
    <source>
        <dbReference type="ARBA" id="ARBA00023136"/>
    </source>
</evidence>
<dbReference type="PRINTS" id="PR00258">
    <property type="entry name" value="SPERACTRCPTR"/>
</dbReference>
<evidence type="ECO:0000256" key="11">
    <source>
        <dbReference type="SAM" id="Phobius"/>
    </source>
</evidence>
<feature type="domain" description="SRCR" evidence="12">
    <location>
        <begin position="1535"/>
        <end position="1633"/>
    </location>
</feature>
<dbReference type="FunFam" id="3.10.250.10:FF:000001">
    <property type="entry name" value="Lysyl oxidase 4 isoform X1"/>
    <property type="match status" value="2"/>
</dbReference>
<dbReference type="OrthoDB" id="5990101at2759"/>
<feature type="disulfide bond" evidence="9">
    <location>
        <begin position="1777"/>
        <end position="1841"/>
    </location>
</feature>
<dbReference type="PANTHER" id="PTHR19331">
    <property type="entry name" value="SCAVENGER RECEPTOR DOMAIN-CONTAINING"/>
    <property type="match status" value="1"/>
</dbReference>
<protein>
    <submittedName>
        <fullName evidence="14">Deleted in malignant brain tumors 1 protein-like</fullName>
    </submittedName>
</protein>
<feature type="disulfide bond" evidence="9">
    <location>
        <begin position="1176"/>
        <end position="1186"/>
    </location>
</feature>
<keyword evidence="6 11" id="KW-0472">Membrane</keyword>
<feature type="disulfide bond" evidence="9">
    <location>
        <begin position="1790"/>
        <end position="1851"/>
    </location>
</feature>
<feature type="disulfide bond" evidence="9">
    <location>
        <begin position="1388"/>
        <end position="1398"/>
    </location>
</feature>
<feature type="domain" description="SRCR" evidence="12">
    <location>
        <begin position="1215"/>
        <end position="1313"/>
    </location>
</feature>
<feature type="domain" description="SRCR" evidence="12">
    <location>
        <begin position="354"/>
        <end position="452"/>
    </location>
</feature>
<gene>
    <name evidence="14" type="primary">LOC116298122</name>
</gene>
<sequence length="2138" mass="235912">MEEKAILTIIVFIGCGIFLCNVVEANVRLLNGVKTNALYFGILQVYHNNEWGTVCDDGWNINNTKVVCRELGYQQGIAKHSGKGSGRTWMDDVVCTGNENSILSCRHSGWGLEDCDHSEDIGMVCYSDKLPNLAFRWANNAFADAGRLEVRYHGTWGALCTDNIDLEDAYVVCRMMGYSQALAVLKMPTSSSAIKFSLILSCNGNENSTKKCSTAVLNKINSCNTNMESWISCKSEISVHADAAVRLVNGSAPNEGRVEVRYYGIWGTICDDDWDLADAHVVCRMLNYSKASWAGTAKVKGRGPILLDDVHCRANENTLADCRKPGWGQHDCGHSEDAGVKCGNMTEEESVVTARLVERKEKHVGFVEVRYNGTWMPVCDDSWDILDAHVVCRMLGYKGAQAPIRQYRQEVNGLWMGGVECSGDEVSISECYHRGWTNTRCRGNYYAGVMCKVTKDLPPIQIRLEERPKPDSGRVAVRYGNIWGSICARGLEMKDALVICRMFSYPGVISGYISQSVNGTIWLSNLECNGTEKSIADCRHRGWGQTTPCTHDSDIGVNCKAADAPRFQINGTNAITKSTVEILLNNSLTIDSGLQSLYQVAVEKRNIEQRLKSYEQPPPFVYSEVNVTMATHMGNDSYITAEILSPITNLTIGDGQYYHGYYNAPLEPGSMYRVHIRIVTMAMEGEQERVNGHSNFVAFTTKSNSMASVKGVTDQETKKNTYNNAVLGFSVILILLVCVIVGLIAYCKIKLKNTRKKYKTANAAELTEITNPAEPNGQLDCYYQPLDRKYESAEQKESCDYENVTGLRMQRYQVPKPVLTFSTIPYSTYHSHIVIRSGEADGSQSLHGLFIFPVVVVNFDRTCKICQQQKQRYWQLYITIDFVNLDITEGAAANMTLNFPATANVSLPYGILNVYHNGQWGTVCDDGWDSNATNVACRQLGYSIGVASFNMGDGTGQIWLDDVKCNGNESSLDECSHSGWGVHNCGHTEDVGVICQSVIHPVIVRLSGGSNSKEGRVEVRYNNIWGTICDDGWNINNANVICKMLGYQKAIKIKSFGPGSGEIWLDDVSCTGSETSIDKCRSNGWGSHNCGHGEDVGVICLQGSPDVAVRLTSGSVSNSGLVEVRYYGDWKSICDTNWDIMDANVVCKMLGYTQGAAAVIRNYQSSDSVWLSNVRCSGRESSIANCNNVDWGQGSCGNNKRANVLCKSGSSNIHFSLSNGAVSHSGRLMIRYFGTQGSVCADNFDIQDAHVACRMMGYSHAITVYKQPQSDRMPVFSLVMNCNGPETSIQQCGFSLYEINACRSNNVVWIVCRPTGSWTTRIRFQGGSSSMEGRVEIQQYGVWGTVCNSHWDIRDANVVCRMLNYKGAMRVYTAGGGTGPVWLTRLGCKGDEKDLLNCTHSGLGQTGSCSHGNDAGVYCHQYPNIQVRLAGGGSPYIGRVEVKFNNIWGTICGSYWGIHEATVICRMLNYQRAIASIRYFGGGRDKIWLRNVHCAGNEESLELCSHSGWNSYSCGHDADVGVNCNGSSTGPNVAVRLVDGSTPNQGRVEVRYYGVWGTVCRDNFGWANAHVVCRMLNYTKAMLYGTANVRGNGPILLDDVKCRGYERSLEYCSHRSWGQHDCGHYADIGVRCGNLTKDELAVEVRLVKTVQNLSGEVEVRYQNTWRPVCDNTWDILDAHVVCRMLGYQAALAAVKRYRRGRAGPWLSQVQCNGAEKSISECYHRGWINKLCTGYFTAAVLCQHPEGSLPIDIRLEDGNLPNIGRVAVRYGNVWGTICNRELDINDAKVICRMLGYPGTSKVYPKSNFRPGNGTIWLSNLDCNGTEDSIIDCRHPGWGQTICSHDDDAEVVCEKAGIPRFQINNSNAVTESTAFLMIEATGAIDEALNSSYQIVVVKVDQNVIFSSMDQPQQMLPAMIEHFTTATNNGSAFYVTAEVEYYASSFNFTVGDGLEYNGYYNAPLEIGCVYKVYLRIVTRTTTGRKVYGDSSFVAFKTKSSIGKGVSGSKIFQASGSIVIVLSVALVICIVLLIGCSNLLRRRRNERVDNKVKSQGNEAIEMSSVHSPMYGNTEGIYQTLLHLSPPQIEESHYANVSDSEPKQCQMSSGTSVGGNTSTSKKEEGLYENVEDVKRATPLLKFK</sequence>
<feature type="domain" description="SRCR" evidence="12">
    <location>
        <begin position="1644"/>
        <end position="1742"/>
    </location>
</feature>
<feature type="domain" description="SRCR" evidence="12">
    <location>
        <begin position="1322"/>
        <end position="1420"/>
    </location>
</feature>
<reference evidence="14" key="1">
    <citation type="submission" date="2025-08" db="UniProtKB">
        <authorList>
            <consortium name="RefSeq"/>
        </authorList>
    </citation>
    <scope>IDENTIFICATION</scope>
    <source>
        <tissue evidence="14">Tentacle</tissue>
    </source>
</reference>
<evidence type="ECO:0000256" key="5">
    <source>
        <dbReference type="ARBA" id="ARBA00022989"/>
    </source>
</evidence>
<keyword evidence="13" id="KW-1185">Reference proteome</keyword>
<evidence type="ECO:0000256" key="9">
    <source>
        <dbReference type="PROSITE-ProRule" id="PRU00196"/>
    </source>
</evidence>
<dbReference type="Proteomes" id="UP000515163">
    <property type="component" value="Unplaced"/>
</dbReference>
<feature type="domain" description="SRCR" evidence="12">
    <location>
        <begin position="1109"/>
        <end position="1207"/>
    </location>
</feature>
<feature type="domain" description="SRCR" evidence="12">
    <location>
        <begin position="1752"/>
        <end position="1852"/>
    </location>
</feature>
<feature type="disulfide bond" evidence="9">
    <location>
        <begin position="1282"/>
        <end position="1292"/>
    </location>
</feature>
<dbReference type="FunFam" id="3.10.250.10:FF:000011">
    <property type="entry name" value="Scavenger receptor class A member 5"/>
    <property type="match status" value="5"/>
</dbReference>
<feature type="domain" description="SRCR" evidence="12">
    <location>
        <begin position="27"/>
        <end position="126"/>
    </location>
</feature>
<evidence type="ECO:0000256" key="8">
    <source>
        <dbReference type="ARBA" id="ARBA00023180"/>
    </source>
</evidence>
<feature type="domain" description="SRCR" evidence="12">
    <location>
        <begin position="1427"/>
        <end position="1525"/>
    </location>
</feature>
<keyword evidence="5 11" id="KW-1133">Transmembrane helix</keyword>
<dbReference type="PROSITE" id="PS00420">
    <property type="entry name" value="SRCR_1"/>
    <property type="match status" value="2"/>
</dbReference>
<comment type="caution">
    <text evidence="9">Lacks conserved residue(s) required for the propagation of feature annotation.</text>
</comment>
<dbReference type="PANTHER" id="PTHR19331:SF465">
    <property type="entry name" value="EGG PEPTIDE SPERACT RECEPTOR"/>
    <property type="match status" value="1"/>
</dbReference>
<dbReference type="InterPro" id="IPR001190">
    <property type="entry name" value="SRCR"/>
</dbReference>
<feature type="domain" description="SRCR" evidence="12">
    <location>
        <begin position="135"/>
        <end position="234"/>
    </location>
</feature>
<proteinExistence type="predicted"/>
<evidence type="ECO:0000256" key="3">
    <source>
        <dbReference type="ARBA" id="ARBA00022729"/>
    </source>
</evidence>
<feature type="domain" description="SRCR" evidence="12">
    <location>
        <begin position="462"/>
        <end position="560"/>
    </location>
</feature>
<feature type="region of interest" description="Disordered" evidence="10">
    <location>
        <begin position="2087"/>
        <end position="2121"/>
    </location>
</feature>
<name>A0A6P8IAS6_ACTTE</name>
<dbReference type="GO" id="GO:0016020">
    <property type="term" value="C:membrane"/>
    <property type="evidence" value="ECO:0007669"/>
    <property type="project" value="UniProtKB-SubCell"/>
</dbReference>
<evidence type="ECO:0000256" key="4">
    <source>
        <dbReference type="ARBA" id="ARBA00022737"/>
    </source>
</evidence>
<dbReference type="FunFam" id="3.10.250.10:FF:000005">
    <property type="entry name" value="Neurotrypsin isoform A"/>
    <property type="match status" value="1"/>
</dbReference>
<feature type="domain" description="SRCR" evidence="12">
    <location>
        <begin position="1004"/>
        <end position="1101"/>
    </location>
</feature>
<dbReference type="InterPro" id="IPR036772">
    <property type="entry name" value="SRCR-like_dom_sf"/>
</dbReference>
<keyword evidence="2 11" id="KW-0812">Transmembrane</keyword>
<accession>A0A6P8IAS6</accession>
<feature type="transmembrane region" description="Helical" evidence="11">
    <location>
        <begin position="725"/>
        <end position="746"/>
    </location>
</feature>
<evidence type="ECO:0000313" key="14">
    <source>
        <dbReference type="RefSeq" id="XP_031562352.1"/>
    </source>
</evidence>
<evidence type="ECO:0000256" key="7">
    <source>
        <dbReference type="ARBA" id="ARBA00023157"/>
    </source>
</evidence>
<dbReference type="Gene3D" id="3.10.250.10">
    <property type="entry name" value="SRCR-like domain"/>
    <property type="match status" value="14"/>
</dbReference>
<feature type="disulfide bond" evidence="9">
    <location>
        <begin position="1494"/>
        <end position="1504"/>
    </location>
</feature>
<evidence type="ECO:0000256" key="2">
    <source>
        <dbReference type="ARBA" id="ARBA00022692"/>
    </source>
</evidence>
<dbReference type="InParanoid" id="A0A6P8IAS6"/>
<feature type="domain" description="SRCR" evidence="12">
    <location>
        <begin position="245"/>
        <end position="343"/>
    </location>
</feature>
<feature type="disulfide bond" evidence="9">
    <location>
        <begin position="1070"/>
        <end position="1080"/>
    </location>
</feature>
<feature type="disulfide bond" evidence="9">
    <location>
        <begin position="95"/>
        <end position="105"/>
    </location>
</feature>
<dbReference type="Pfam" id="PF00530">
    <property type="entry name" value="SRCR"/>
    <property type="match status" value="14"/>
</dbReference>
<keyword evidence="3" id="KW-0732">Signal</keyword>
<dbReference type="KEGG" id="aten:116298122"/>
<dbReference type="Pfam" id="PF23144">
    <property type="entry name" value="Fn3_PTPRU"/>
    <property type="match status" value="2"/>
</dbReference>
<feature type="disulfide bond" evidence="9">
    <location>
        <begin position="312"/>
        <end position="322"/>
    </location>
</feature>
<feature type="transmembrane region" description="Helical" evidence="11">
    <location>
        <begin position="6"/>
        <end position="27"/>
    </location>
</feature>
<feature type="disulfide bond" evidence="9">
    <location>
        <begin position="1602"/>
        <end position="1612"/>
    </location>
</feature>
<feature type="domain" description="SRCR" evidence="12">
    <location>
        <begin position="885"/>
        <end position="996"/>
    </location>
</feature>
<dbReference type="FunFam" id="3.10.250.10:FF:000016">
    <property type="entry name" value="Scavenger receptor cysteine-rich protein type 12"/>
    <property type="match status" value="6"/>
</dbReference>
<dbReference type="SUPFAM" id="SSF56487">
    <property type="entry name" value="SRCR-like"/>
    <property type="match status" value="14"/>
</dbReference>
<keyword evidence="4" id="KW-0677">Repeat</keyword>
<feature type="compositionally biased region" description="Low complexity" evidence="10">
    <location>
        <begin position="2103"/>
        <end position="2114"/>
    </location>
</feature>
<feature type="disulfide bond" evidence="9">
    <location>
        <begin position="1711"/>
        <end position="1721"/>
    </location>
</feature>
<keyword evidence="7 9" id="KW-1015">Disulfide bond</keyword>
<feature type="disulfide bond" evidence="9">
    <location>
        <begin position="421"/>
        <end position="431"/>
    </location>
</feature>
<feature type="disulfide bond" evidence="9">
    <location>
        <begin position="202"/>
        <end position="212"/>
    </location>
</feature>
<keyword evidence="8" id="KW-0325">Glycoprotein</keyword>
<feature type="disulfide bond" evidence="9">
    <location>
        <begin position="528"/>
        <end position="538"/>
    </location>
</feature>
<comment type="subcellular location">
    <subcellularLocation>
        <location evidence="1">Membrane</location>
        <topology evidence="1">Single-pass type I membrane protein</topology>
    </subcellularLocation>
</comment>
<feature type="compositionally biased region" description="Polar residues" evidence="10">
    <location>
        <begin position="2090"/>
        <end position="2102"/>
    </location>
</feature>
<organism evidence="13 14">
    <name type="scientific">Actinia tenebrosa</name>
    <name type="common">Australian red waratah sea anemone</name>
    <dbReference type="NCBI Taxonomy" id="6105"/>
    <lineage>
        <taxon>Eukaryota</taxon>
        <taxon>Metazoa</taxon>
        <taxon>Cnidaria</taxon>
        <taxon>Anthozoa</taxon>
        <taxon>Hexacorallia</taxon>
        <taxon>Actiniaria</taxon>
        <taxon>Actiniidae</taxon>
        <taxon>Actinia</taxon>
    </lineage>
</organism>
<feature type="disulfide bond" evidence="9">
    <location>
        <begin position="1821"/>
        <end position="1831"/>
    </location>
</feature>
<dbReference type="GeneID" id="116298122"/>